<proteinExistence type="predicted"/>
<keyword evidence="1" id="KW-1133">Transmembrane helix</keyword>
<evidence type="ECO:0000313" key="2">
    <source>
        <dbReference type="EMBL" id="ARF08346.1"/>
    </source>
</evidence>
<feature type="transmembrane region" description="Helical" evidence="1">
    <location>
        <begin position="9"/>
        <end position="31"/>
    </location>
</feature>
<gene>
    <name evidence="2" type="ORF">Catovirus_1_396</name>
</gene>
<reference evidence="2" key="1">
    <citation type="journal article" date="2017" name="Science">
        <title>Giant viruses with an expanded complement of translation system components.</title>
        <authorList>
            <person name="Schulz F."/>
            <person name="Yutin N."/>
            <person name="Ivanova N.N."/>
            <person name="Ortega D.R."/>
            <person name="Lee T.K."/>
            <person name="Vierheilig J."/>
            <person name="Daims H."/>
            <person name="Horn M."/>
            <person name="Wagner M."/>
            <person name="Jensen G.J."/>
            <person name="Kyrpides N.C."/>
            <person name="Koonin E.V."/>
            <person name="Woyke T."/>
        </authorList>
    </citation>
    <scope>NUCLEOTIDE SEQUENCE</scope>
    <source>
        <strain evidence="2">CTV1</strain>
    </source>
</reference>
<evidence type="ECO:0000256" key="1">
    <source>
        <dbReference type="SAM" id="Phobius"/>
    </source>
</evidence>
<accession>A0A1V0S9F2</accession>
<sequence length="316" mass="36375">MLNIMNQNILIWMIVMMIVNIIKLFLSDYFIMTKGVFIQDYWSPLPVNGFKYIKHLKIYQTDDYKKIINIIKQSYKSRIKKFILNVSSGTLSSLLDTIRKCCDAIFVSVLSTSDSIRNIAPSNLFFGLTNNIYFFGEVLRFSNARNRDCYLIYSGIGEYYSEMVAMFSDAGVKIIDVDNTSQQQWQILEPLINQSQTIFISSNNLNTQKFITSKINNNYNGLIFFIEVGPLSADVASKFSATTRINIFFPGSSTIYPLESNVVKTLKYSFWESIPASWQSAIMFSNSLHSWKKWIKQQLIISGSTNYGINTYRVIH</sequence>
<protein>
    <submittedName>
        <fullName evidence="2">Uncharacterized protein</fullName>
    </submittedName>
</protein>
<organism evidence="2">
    <name type="scientific">Catovirus CTV1</name>
    <dbReference type="NCBI Taxonomy" id="1977631"/>
    <lineage>
        <taxon>Viruses</taxon>
        <taxon>Varidnaviria</taxon>
        <taxon>Bamfordvirae</taxon>
        <taxon>Nucleocytoviricota</taxon>
        <taxon>Megaviricetes</taxon>
        <taxon>Imitervirales</taxon>
        <taxon>Mimiviridae</taxon>
        <taxon>Klosneuvirinae</taxon>
        <taxon>Catovirus</taxon>
    </lineage>
</organism>
<keyword evidence="1" id="KW-0472">Membrane</keyword>
<name>A0A1V0S9F2_9VIRU</name>
<dbReference type="EMBL" id="KY684083">
    <property type="protein sequence ID" value="ARF08346.1"/>
    <property type="molecule type" value="Genomic_DNA"/>
</dbReference>
<keyword evidence="1" id="KW-0812">Transmembrane</keyword>